<comment type="caution">
    <text evidence="6">The sequence shown here is derived from an EMBL/GenBank/DDBJ whole genome shotgun (WGS) entry which is preliminary data.</text>
</comment>
<dbReference type="Pfam" id="PF04032">
    <property type="entry name" value="Rpr2"/>
    <property type="match status" value="1"/>
</dbReference>
<feature type="compositionally biased region" description="Basic and acidic residues" evidence="5">
    <location>
        <begin position="15"/>
        <end position="26"/>
    </location>
</feature>
<evidence type="ECO:0000256" key="3">
    <source>
        <dbReference type="ARBA" id="ARBA00022833"/>
    </source>
</evidence>
<evidence type="ECO:0000313" key="7">
    <source>
        <dbReference type="Proteomes" id="UP001648503"/>
    </source>
</evidence>
<dbReference type="PANTHER" id="PTHR14742">
    <property type="entry name" value="RIBONUCLEASE P SUBUNIT P21"/>
    <property type="match status" value="1"/>
</dbReference>
<dbReference type="EMBL" id="JAFCIX010000438">
    <property type="protein sequence ID" value="KAH6590047.1"/>
    <property type="molecule type" value="Genomic_DNA"/>
</dbReference>
<evidence type="ECO:0000313" key="6">
    <source>
        <dbReference type="EMBL" id="KAH6590047.1"/>
    </source>
</evidence>
<dbReference type="InterPro" id="IPR007175">
    <property type="entry name" value="Rpr2/Snm1/Rpp21"/>
</dbReference>
<evidence type="ECO:0000256" key="4">
    <source>
        <dbReference type="ARBA" id="ARBA00038402"/>
    </source>
</evidence>
<evidence type="ECO:0008006" key="8">
    <source>
        <dbReference type="Google" id="ProtNLM"/>
    </source>
</evidence>
<dbReference type="PANTHER" id="PTHR14742:SF0">
    <property type="entry name" value="RIBONUCLEASE P PROTEIN SUBUNIT P21"/>
    <property type="match status" value="1"/>
</dbReference>
<comment type="similarity">
    <text evidence="4">Belongs to the eukaryotic/archaeal RNase P protein component 4 family.</text>
</comment>
<evidence type="ECO:0000256" key="2">
    <source>
        <dbReference type="ARBA" id="ARBA00022723"/>
    </source>
</evidence>
<accession>A0ABQ8F3W8</accession>
<evidence type="ECO:0000256" key="5">
    <source>
        <dbReference type="SAM" id="MobiDB-lite"/>
    </source>
</evidence>
<dbReference type="Proteomes" id="UP001648503">
    <property type="component" value="Unassembled WGS sequence"/>
</dbReference>
<feature type="compositionally biased region" description="Basic residues" evidence="5">
    <location>
        <begin position="1"/>
        <end position="14"/>
    </location>
</feature>
<gene>
    <name evidence="6" type="ORF">BASA50_009749</name>
</gene>
<feature type="region of interest" description="Disordered" evidence="5">
    <location>
        <begin position="1"/>
        <end position="26"/>
    </location>
</feature>
<keyword evidence="3" id="KW-0862">Zinc</keyword>
<keyword evidence="2" id="KW-0479">Metal-binding</keyword>
<dbReference type="Gene3D" id="6.20.50.20">
    <property type="match status" value="1"/>
</dbReference>
<organism evidence="6 7">
    <name type="scientific">Batrachochytrium salamandrivorans</name>
    <dbReference type="NCBI Taxonomy" id="1357716"/>
    <lineage>
        <taxon>Eukaryota</taxon>
        <taxon>Fungi</taxon>
        <taxon>Fungi incertae sedis</taxon>
        <taxon>Chytridiomycota</taxon>
        <taxon>Chytridiomycota incertae sedis</taxon>
        <taxon>Chytridiomycetes</taxon>
        <taxon>Rhizophydiales</taxon>
        <taxon>Rhizophydiales incertae sedis</taxon>
        <taxon>Batrachochytrium</taxon>
    </lineage>
</organism>
<keyword evidence="7" id="KW-1185">Reference proteome</keyword>
<keyword evidence="1" id="KW-0819">tRNA processing</keyword>
<sequence length="172" mass="18973">MAGKGKQRSTHKAGKTSDPDRPPKAQHMDCMHRLNFLYQAAHLYTVKQHGPNTAPQTRSVAGLSRLLGQQMKLVAKKLVIRLDPHIKRTICKKCHGALVPGISSTVRTGAEPSKKLEITCLYCNTIRTLGINPRHVLFNDKNEWVDPSETVSVPISKDIPSSTAISDLKMDG</sequence>
<reference evidence="6 7" key="1">
    <citation type="submission" date="2021-02" db="EMBL/GenBank/DDBJ databases">
        <title>Variation within the Batrachochytrium salamandrivorans European outbreak.</title>
        <authorList>
            <person name="Kelly M."/>
            <person name="Pasmans F."/>
            <person name="Shea T.P."/>
            <person name="Munoz J.F."/>
            <person name="Carranza S."/>
            <person name="Cuomo C.A."/>
            <person name="Martel A."/>
        </authorList>
    </citation>
    <scope>NUCLEOTIDE SEQUENCE [LARGE SCALE GENOMIC DNA]</scope>
    <source>
        <strain evidence="6 7">AMFP18/2</strain>
    </source>
</reference>
<protein>
    <recommendedName>
        <fullName evidence="8">Rpr2-domain-containing protein</fullName>
    </recommendedName>
</protein>
<name>A0ABQ8F3W8_9FUNG</name>
<proteinExistence type="inferred from homology"/>
<evidence type="ECO:0000256" key="1">
    <source>
        <dbReference type="ARBA" id="ARBA00022694"/>
    </source>
</evidence>